<accession>A0A8D8JML5</accession>
<sequence>MMLSKMLLLSPAAGEVAAIACVSAAKSRREKAESRPNDDVPKVMVTGRGAHTGRAKTCFRWVSFTRFFFCCCGVGAKFQVVYQSLFLAARRPELGARDFCTNLSFGIQTPL</sequence>
<feature type="signal peptide" evidence="1">
    <location>
        <begin position="1"/>
        <end position="18"/>
    </location>
</feature>
<dbReference type="EMBL" id="HBUE01129577">
    <property type="protein sequence ID" value="CAG6495728.1"/>
    <property type="molecule type" value="Transcribed_RNA"/>
</dbReference>
<proteinExistence type="predicted"/>
<dbReference type="EMBL" id="HBUE01293224">
    <property type="protein sequence ID" value="CAG6575074.1"/>
    <property type="molecule type" value="Transcribed_RNA"/>
</dbReference>
<evidence type="ECO:0000256" key="1">
    <source>
        <dbReference type="SAM" id="SignalP"/>
    </source>
</evidence>
<organism evidence="2">
    <name type="scientific">Culex pipiens</name>
    <name type="common">House mosquito</name>
    <dbReference type="NCBI Taxonomy" id="7175"/>
    <lineage>
        <taxon>Eukaryota</taxon>
        <taxon>Metazoa</taxon>
        <taxon>Ecdysozoa</taxon>
        <taxon>Arthropoda</taxon>
        <taxon>Hexapoda</taxon>
        <taxon>Insecta</taxon>
        <taxon>Pterygota</taxon>
        <taxon>Neoptera</taxon>
        <taxon>Endopterygota</taxon>
        <taxon>Diptera</taxon>
        <taxon>Nematocera</taxon>
        <taxon>Culicoidea</taxon>
        <taxon>Culicidae</taxon>
        <taxon>Culicinae</taxon>
        <taxon>Culicini</taxon>
        <taxon>Culex</taxon>
        <taxon>Culex</taxon>
    </lineage>
</organism>
<evidence type="ECO:0000313" key="2">
    <source>
        <dbReference type="EMBL" id="CAG6575074.1"/>
    </source>
</evidence>
<feature type="chain" id="PRO_5036261153" evidence="1">
    <location>
        <begin position="19"/>
        <end position="111"/>
    </location>
</feature>
<dbReference type="AlphaFoldDB" id="A0A8D8JML5"/>
<protein>
    <submittedName>
        <fullName evidence="2">(northern house mosquito) hypothetical protein</fullName>
    </submittedName>
</protein>
<name>A0A8D8JML5_CULPI</name>
<dbReference type="EMBL" id="HBUE01187444">
    <property type="protein sequence ID" value="CAG6523416.1"/>
    <property type="molecule type" value="Transcribed_RNA"/>
</dbReference>
<reference evidence="2" key="1">
    <citation type="submission" date="2021-05" db="EMBL/GenBank/DDBJ databases">
        <authorList>
            <person name="Alioto T."/>
            <person name="Alioto T."/>
            <person name="Gomez Garrido J."/>
        </authorList>
    </citation>
    <scope>NUCLEOTIDE SEQUENCE</scope>
</reference>
<keyword evidence="1" id="KW-0732">Signal</keyword>
<dbReference type="EMBL" id="HBUE01129579">
    <property type="protein sequence ID" value="CAG6495730.1"/>
    <property type="molecule type" value="Transcribed_RNA"/>
</dbReference>